<proteinExistence type="predicted"/>
<gene>
    <name evidence="1" type="ORF">KJ970_00025</name>
</gene>
<evidence type="ECO:0000313" key="2">
    <source>
        <dbReference type="Proteomes" id="UP000777784"/>
    </source>
</evidence>
<organism evidence="1 2">
    <name type="scientific">Eiseniibacteriota bacterium</name>
    <dbReference type="NCBI Taxonomy" id="2212470"/>
    <lineage>
        <taxon>Bacteria</taxon>
        <taxon>Candidatus Eiseniibacteriota</taxon>
    </lineage>
</organism>
<accession>A0A948W1W4</accession>
<sequence length="516" mass="58319">MNTIICAGGSGSRVLESIIHLCASGLGPDEMRVFIVDPDKSNGNGTHTSGLLAAYLETQKAVERSDTALGLFHTKFDLLYGEKERGGGLRVWSPVPAGKTLGDILNFNNLRGTDADVARLLFTEEELTTGLDHGFLGRPAIGAAAMSLLSTKQDEEPWPALTARIKSDLNHPEGSRVLIIGSVFGGTGASSIHPLVRFLKTIPEINAERLKIAVVALVPYFEFVSGNVDQEESREERISARSERFLVKTKAAVRFYEHLKSNQDWDFEGMYWIGNSENRRVRRASGGSQQKNPAHPVELMAALASLEYFDDPKIRKLCHYCGPAQGEAIDQPNEVRWTDLPMRPSGRKRIEHAIRCFFLASFTHLAYFRDLLDEESVLDDRPYCIPWYLDKFALKKDWLTDSKNRADLNKYESYLKSFYFPWWIDLHRERETKLLRRDTFMEGPSDEARRNLRLGYLADLFYDNRGAEKDPYAIDRFFDAMVKVSSKKGAGFQDGVGAYVSLLLRAAQRYIDPKEK</sequence>
<reference evidence="1" key="1">
    <citation type="submission" date="2021-05" db="EMBL/GenBank/DDBJ databases">
        <title>Energy efficiency and biological interactions define the core microbiome of deep oligotrophic groundwater.</title>
        <authorList>
            <person name="Mehrshad M."/>
            <person name="Lopez-Fernandez M."/>
            <person name="Bell E."/>
            <person name="Bernier-Latmani R."/>
            <person name="Bertilsson S."/>
            <person name="Dopson M."/>
        </authorList>
    </citation>
    <scope>NUCLEOTIDE SEQUENCE</scope>
    <source>
        <strain evidence="1">Modern_marine.mb.64</strain>
    </source>
</reference>
<comment type="caution">
    <text evidence="1">The sequence shown here is derived from an EMBL/GenBank/DDBJ whole genome shotgun (WGS) entry which is preliminary data.</text>
</comment>
<protein>
    <submittedName>
        <fullName evidence="1">Uncharacterized protein</fullName>
    </submittedName>
</protein>
<name>A0A948W1W4_UNCEI</name>
<dbReference type="EMBL" id="JAHJDP010000001">
    <property type="protein sequence ID" value="MBU2689287.1"/>
    <property type="molecule type" value="Genomic_DNA"/>
</dbReference>
<dbReference type="Proteomes" id="UP000777784">
    <property type="component" value="Unassembled WGS sequence"/>
</dbReference>
<dbReference type="AlphaFoldDB" id="A0A948W1W4"/>
<evidence type="ECO:0000313" key="1">
    <source>
        <dbReference type="EMBL" id="MBU2689287.1"/>
    </source>
</evidence>